<dbReference type="WBParaSite" id="SSLN_0001009201-mRNA-1">
    <property type="protein sequence ID" value="SSLN_0001009201-mRNA-1"/>
    <property type="gene ID" value="SSLN_0001009201"/>
</dbReference>
<dbReference type="AlphaFoldDB" id="A0A183SZT2"/>
<dbReference type="Proteomes" id="UP000275846">
    <property type="component" value="Unassembled WGS sequence"/>
</dbReference>
<evidence type="ECO:0000313" key="3">
    <source>
        <dbReference type="WBParaSite" id="SSLN_0001009201-mRNA-1"/>
    </source>
</evidence>
<evidence type="ECO:0000313" key="2">
    <source>
        <dbReference type="Proteomes" id="UP000275846"/>
    </source>
</evidence>
<name>A0A183SZT2_SCHSO</name>
<organism evidence="3">
    <name type="scientific">Schistocephalus solidus</name>
    <name type="common">Tapeworm</name>
    <dbReference type="NCBI Taxonomy" id="70667"/>
    <lineage>
        <taxon>Eukaryota</taxon>
        <taxon>Metazoa</taxon>
        <taxon>Spiralia</taxon>
        <taxon>Lophotrochozoa</taxon>
        <taxon>Platyhelminthes</taxon>
        <taxon>Cestoda</taxon>
        <taxon>Eucestoda</taxon>
        <taxon>Diphyllobothriidea</taxon>
        <taxon>Diphyllobothriidae</taxon>
        <taxon>Schistocephalus</taxon>
    </lineage>
</organism>
<gene>
    <name evidence="1" type="ORF">SSLN_LOCUS9730</name>
</gene>
<sequence length="133" mass="14841">MYGNLAKLDRQAGEFLLFDTSLDNPLDQEEKAVYKLDALAILISPRVDPALFNSSYNLVDPMGNLEVEDSGLGPCVRDLVSYSVNVKKIHSKQEIARGVDFVQLGLEDEEDLFAVREEDEVLDPKTVKEIIPS</sequence>
<proteinExistence type="predicted"/>
<evidence type="ECO:0000313" key="1">
    <source>
        <dbReference type="EMBL" id="VDL96115.1"/>
    </source>
</evidence>
<dbReference type="EMBL" id="UYSU01035420">
    <property type="protein sequence ID" value="VDL96115.1"/>
    <property type="molecule type" value="Genomic_DNA"/>
</dbReference>
<protein>
    <submittedName>
        <fullName evidence="3">LAM_G_DOMAIN domain-containing protein</fullName>
    </submittedName>
</protein>
<reference evidence="1 2" key="2">
    <citation type="submission" date="2018-11" db="EMBL/GenBank/DDBJ databases">
        <authorList>
            <consortium name="Pathogen Informatics"/>
        </authorList>
    </citation>
    <scope>NUCLEOTIDE SEQUENCE [LARGE SCALE GENOMIC DNA]</scope>
    <source>
        <strain evidence="1 2">NST_G2</strain>
    </source>
</reference>
<keyword evidence="2" id="KW-1185">Reference proteome</keyword>
<accession>A0A183SZT2</accession>
<reference evidence="3" key="1">
    <citation type="submission" date="2016-06" db="UniProtKB">
        <authorList>
            <consortium name="WormBaseParasite"/>
        </authorList>
    </citation>
    <scope>IDENTIFICATION</scope>
</reference>